<dbReference type="OrthoDB" id="1055148at2759"/>
<keyword evidence="8" id="KW-1185">Reference proteome</keyword>
<sequence length="508" mass="56631">MIGGIVCSLAVIWGIHFVWSGSKIKYPPTAPHSLPFLGHILQLLKPIAPQELFRQWSLTVGPVFTVNLGAKRWVILNSLQAVQDLIVGKGTVYSSRDMPGILIHDLMGGENGGGFAFYPYGPPWRKLRRIAHGGLTKAKIGDYQPILDHQRSVLLANVKKSMATQSGPVELAHVLEHYTMTSILAIMFGSMCHFEPEDKRLHQGFALTEDVATVFGPLEQAANFFPLLRYILPDSKAKCARIRRDLEDFYGGLLDQYRQCMDQGQVEDCFIKSIIDTGEMSDVQMMAFLANFVGAGSETTASTLGWMIALLANHPDIQDKVYDEIREKVGLETLPTADDEHLLPYLQCVIHETLRLKTPAPLSVPHATSQDDVYKGWVIPKDTTVIINLHAIHQDPALYHEPLTFNPDRHWDYVTESANGDKRGISQSTGDRPHLAFSTGRRVCVGIHLAERSVFMAASALLATFRFECPDAARINVDMPKDLNAPTFTPPPYKVSVVPRAKWMQERP</sequence>
<dbReference type="InterPro" id="IPR050364">
    <property type="entry name" value="Cytochrome_P450_fung"/>
</dbReference>
<dbReference type="PANTHER" id="PTHR46300:SF2">
    <property type="entry name" value="CYTOCHROME P450 MONOOXYGENASE ALNH-RELATED"/>
    <property type="match status" value="1"/>
</dbReference>
<evidence type="ECO:0000256" key="3">
    <source>
        <dbReference type="ARBA" id="ARBA00023004"/>
    </source>
</evidence>
<dbReference type="GO" id="GO:0004497">
    <property type="term" value="F:monooxygenase activity"/>
    <property type="evidence" value="ECO:0007669"/>
    <property type="project" value="UniProtKB-KW"/>
</dbReference>
<evidence type="ECO:0000256" key="1">
    <source>
        <dbReference type="ARBA" id="ARBA00022723"/>
    </source>
</evidence>
<feature type="binding site" description="axial binding residue" evidence="5">
    <location>
        <position position="444"/>
    </location>
    <ligand>
        <name>heme</name>
        <dbReference type="ChEBI" id="CHEBI:30413"/>
    </ligand>
    <ligandPart>
        <name>Fe</name>
        <dbReference type="ChEBI" id="CHEBI:18248"/>
    </ligandPart>
</feature>
<proteinExistence type="inferred from homology"/>
<dbReference type="EMBL" id="MCGT01000043">
    <property type="protein sequence ID" value="ORX45303.1"/>
    <property type="molecule type" value="Genomic_DNA"/>
</dbReference>
<keyword evidence="5 6" id="KW-0349">Heme</keyword>
<dbReference type="InterPro" id="IPR017972">
    <property type="entry name" value="Cyt_P450_CS"/>
</dbReference>
<evidence type="ECO:0000313" key="8">
    <source>
        <dbReference type="Proteomes" id="UP000242146"/>
    </source>
</evidence>
<dbReference type="InterPro" id="IPR001128">
    <property type="entry name" value="Cyt_P450"/>
</dbReference>
<dbReference type="GO" id="GO:0020037">
    <property type="term" value="F:heme binding"/>
    <property type="evidence" value="ECO:0007669"/>
    <property type="project" value="InterPro"/>
</dbReference>
<accession>A0A1X2G563</accession>
<keyword evidence="3 5" id="KW-0408">Iron</keyword>
<dbReference type="PANTHER" id="PTHR46300">
    <property type="entry name" value="P450, PUTATIVE (EUROFUNG)-RELATED-RELATED"/>
    <property type="match status" value="1"/>
</dbReference>
<gene>
    <name evidence="7" type="ORF">DM01DRAFT_1174121</name>
</gene>
<dbReference type="SUPFAM" id="SSF48264">
    <property type="entry name" value="Cytochrome P450"/>
    <property type="match status" value="1"/>
</dbReference>
<organism evidence="7 8">
    <name type="scientific">Hesseltinella vesiculosa</name>
    <dbReference type="NCBI Taxonomy" id="101127"/>
    <lineage>
        <taxon>Eukaryota</taxon>
        <taxon>Fungi</taxon>
        <taxon>Fungi incertae sedis</taxon>
        <taxon>Mucoromycota</taxon>
        <taxon>Mucoromycotina</taxon>
        <taxon>Mucoromycetes</taxon>
        <taxon>Mucorales</taxon>
        <taxon>Cunninghamellaceae</taxon>
        <taxon>Hesseltinella</taxon>
    </lineage>
</organism>
<dbReference type="GO" id="GO:0005506">
    <property type="term" value="F:iron ion binding"/>
    <property type="evidence" value="ECO:0007669"/>
    <property type="project" value="InterPro"/>
</dbReference>
<evidence type="ECO:0000256" key="5">
    <source>
        <dbReference type="PIRSR" id="PIRSR602401-1"/>
    </source>
</evidence>
<reference evidence="7 8" key="1">
    <citation type="submission" date="2016-07" db="EMBL/GenBank/DDBJ databases">
        <title>Pervasive Adenine N6-methylation of Active Genes in Fungi.</title>
        <authorList>
            <consortium name="DOE Joint Genome Institute"/>
            <person name="Mondo S.J."/>
            <person name="Dannebaum R.O."/>
            <person name="Kuo R.C."/>
            <person name="Labutti K."/>
            <person name="Haridas S."/>
            <person name="Kuo A."/>
            <person name="Salamov A."/>
            <person name="Ahrendt S.R."/>
            <person name="Lipzen A."/>
            <person name="Sullivan W."/>
            <person name="Andreopoulos W.B."/>
            <person name="Clum A."/>
            <person name="Lindquist E."/>
            <person name="Daum C."/>
            <person name="Ramamoorthy G.K."/>
            <person name="Gryganskyi A."/>
            <person name="Culley D."/>
            <person name="Magnuson J.K."/>
            <person name="James T.Y."/>
            <person name="O'Malley M.A."/>
            <person name="Stajich J.E."/>
            <person name="Spatafora J.W."/>
            <person name="Visel A."/>
            <person name="Grigoriev I.V."/>
        </authorList>
    </citation>
    <scope>NUCLEOTIDE SEQUENCE [LARGE SCALE GENOMIC DNA]</scope>
    <source>
        <strain evidence="7 8">NRRL 3301</strain>
    </source>
</reference>
<dbReference type="Gene3D" id="1.10.630.10">
    <property type="entry name" value="Cytochrome P450"/>
    <property type="match status" value="1"/>
</dbReference>
<evidence type="ECO:0000256" key="2">
    <source>
        <dbReference type="ARBA" id="ARBA00023002"/>
    </source>
</evidence>
<dbReference type="Proteomes" id="UP000242146">
    <property type="component" value="Unassembled WGS sequence"/>
</dbReference>
<evidence type="ECO:0000256" key="4">
    <source>
        <dbReference type="ARBA" id="ARBA00023033"/>
    </source>
</evidence>
<dbReference type="AlphaFoldDB" id="A0A1X2G563"/>
<dbReference type="Pfam" id="PF00067">
    <property type="entry name" value="p450"/>
    <property type="match status" value="1"/>
</dbReference>
<comment type="caution">
    <text evidence="7">The sequence shown here is derived from an EMBL/GenBank/DDBJ whole genome shotgun (WGS) entry which is preliminary data.</text>
</comment>
<evidence type="ECO:0000313" key="7">
    <source>
        <dbReference type="EMBL" id="ORX45303.1"/>
    </source>
</evidence>
<dbReference type="STRING" id="101127.A0A1X2G563"/>
<comment type="similarity">
    <text evidence="6">Belongs to the cytochrome P450 family.</text>
</comment>
<dbReference type="InterPro" id="IPR002401">
    <property type="entry name" value="Cyt_P450_E_grp-I"/>
</dbReference>
<dbReference type="GO" id="GO:0016705">
    <property type="term" value="F:oxidoreductase activity, acting on paired donors, with incorporation or reduction of molecular oxygen"/>
    <property type="evidence" value="ECO:0007669"/>
    <property type="project" value="InterPro"/>
</dbReference>
<dbReference type="PRINTS" id="PR00385">
    <property type="entry name" value="P450"/>
</dbReference>
<protein>
    <submittedName>
        <fullName evidence="7">Cytochrome P450</fullName>
    </submittedName>
</protein>
<evidence type="ECO:0000256" key="6">
    <source>
        <dbReference type="RuleBase" id="RU000461"/>
    </source>
</evidence>
<dbReference type="InterPro" id="IPR036396">
    <property type="entry name" value="Cyt_P450_sf"/>
</dbReference>
<name>A0A1X2G563_9FUNG</name>
<dbReference type="PRINTS" id="PR00463">
    <property type="entry name" value="EP450I"/>
</dbReference>
<keyword evidence="4 6" id="KW-0503">Monooxygenase</keyword>
<comment type="cofactor">
    <cofactor evidence="5">
        <name>heme</name>
        <dbReference type="ChEBI" id="CHEBI:30413"/>
    </cofactor>
</comment>
<dbReference type="PROSITE" id="PS00086">
    <property type="entry name" value="CYTOCHROME_P450"/>
    <property type="match status" value="1"/>
</dbReference>
<keyword evidence="2 6" id="KW-0560">Oxidoreductase</keyword>
<keyword evidence="1 5" id="KW-0479">Metal-binding</keyword>